<comment type="caution">
    <text evidence="2">The sequence shown here is derived from an EMBL/GenBank/DDBJ whole genome shotgun (WGS) entry which is preliminary data.</text>
</comment>
<keyword evidence="3" id="KW-1185">Reference proteome</keyword>
<proteinExistence type="predicted"/>
<protein>
    <submittedName>
        <fullName evidence="2">Glycosyltransferase family 4 protein</fullName>
    </submittedName>
</protein>
<evidence type="ECO:0000259" key="1">
    <source>
        <dbReference type="Pfam" id="PF00534"/>
    </source>
</evidence>
<reference evidence="2 3" key="1">
    <citation type="submission" date="2021-06" db="EMBL/GenBank/DDBJ databases">
        <title>Sphingomonas sp. XMGL2, whole genome shotgun sequencing project.</title>
        <authorList>
            <person name="Zhao G."/>
            <person name="Shen L."/>
        </authorList>
    </citation>
    <scope>NUCLEOTIDE SEQUENCE [LARGE SCALE GENOMIC DNA]</scope>
    <source>
        <strain evidence="2 3">XMGL2</strain>
    </source>
</reference>
<name>A0ABS6BMH2_9SPHN</name>
<dbReference type="EMBL" id="JAHKRT010000005">
    <property type="protein sequence ID" value="MBU3078400.1"/>
    <property type="molecule type" value="Genomic_DNA"/>
</dbReference>
<dbReference type="Pfam" id="PF00534">
    <property type="entry name" value="Glycos_transf_1"/>
    <property type="match status" value="1"/>
</dbReference>
<evidence type="ECO:0000313" key="2">
    <source>
        <dbReference type="EMBL" id="MBU3078400.1"/>
    </source>
</evidence>
<dbReference type="RefSeq" id="WP_216324551.1">
    <property type="nucleotide sequence ID" value="NZ_JAHKRT010000005.1"/>
</dbReference>
<gene>
    <name evidence="2" type="ORF">KOF26_11020</name>
</gene>
<organism evidence="2 3">
    <name type="scientific">Sphingomonas quercus</name>
    <dbReference type="NCBI Taxonomy" id="2842451"/>
    <lineage>
        <taxon>Bacteria</taxon>
        <taxon>Pseudomonadati</taxon>
        <taxon>Pseudomonadota</taxon>
        <taxon>Alphaproteobacteria</taxon>
        <taxon>Sphingomonadales</taxon>
        <taxon>Sphingomonadaceae</taxon>
        <taxon>Sphingomonas</taxon>
    </lineage>
</organism>
<dbReference type="PANTHER" id="PTHR12526">
    <property type="entry name" value="GLYCOSYLTRANSFERASE"/>
    <property type="match status" value="1"/>
</dbReference>
<dbReference type="CDD" id="cd03801">
    <property type="entry name" value="GT4_PimA-like"/>
    <property type="match status" value="1"/>
</dbReference>
<feature type="domain" description="Glycosyl transferase family 1" evidence="1">
    <location>
        <begin position="184"/>
        <end position="321"/>
    </location>
</feature>
<accession>A0ABS6BMH2</accession>
<evidence type="ECO:0000313" key="3">
    <source>
        <dbReference type="Proteomes" id="UP000776276"/>
    </source>
</evidence>
<sequence length="404" mass="44897">MATQSKSIAGAPERLYPWQRPEPGVTTIGMINPCYGSSHVIYGLDTQRYRHRRLASLPLRRLDRDGSTYHRFTPFILDASVPLVHTWNAVPLNRDFVVSFELELPRYLGNPSEAQMRRGLGILESKRCKRILALSEFARGFAARTFEKHGFGHLTDKMDVFRGAIPDVYAPGTSRQPGGIRTPFAEKPLSAVVLGTQLFHKGAMHAIRAFDRLRAQGMNLTLTLIGDFETSSHTFANALPDAGIWRAEARKRDWIRFTGPIPYAQVFPELLAHDITIYTSLDESLGWLPIEAAMLGVPVLGTRLCALPELIAHRETGWLVDLPLRADGRWAGMEQPGAARVAAVEDANARIEAGIADCITAIYDDPSLLERWGAEGHRRMTALYGMAQASQALERIYDRALGLA</sequence>
<dbReference type="Proteomes" id="UP000776276">
    <property type="component" value="Unassembled WGS sequence"/>
</dbReference>
<dbReference type="InterPro" id="IPR001296">
    <property type="entry name" value="Glyco_trans_1"/>
</dbReference>